<dbReference type="Proteomes" id="UP000278422">
    <property type="component" value="Unassembled WGS sequence"/>
</dbReference>
<dbReference type="EMBL" id="PQNQ01000018">
    <property type="protein sequence ID" value="RRQ03451.1"/>
    <property type="molecule type" value="Genomic_DNA"/>
</dbReference>
<dbReference type="RefSeq" id="WP_125174561.1">
    <property type="nucleotide sequence ID" value="NZ_JBHYBM010000219.1"/>
</dbReference>
<comment type="caution">
    <text evidence="2">The sequence shown here is derived from an EMBL/GenBank/DDBJ whole genome shotgun (WGS) entry which is preliminary data.</text>
</comment>
<keyword evidence="1" id="KW-0472">Membrane</keyword>
<feature type="transmembrane region" description="Helical" evidence="1">
    <location>
        <begin position="82"/>
        <end position="100"/>
    </location>
</feature>
<keyword evidence="1" id="KW-0812">Transmembrane</keyword>
<evidence type="ECO:0000313" key="3">
    <source>
        <dbReference type="Proteomes" id="UP000278422"/>
    </source>
</evidence>
<dbReference type="AlphaFoldDB" id="A0A3R8QHD9"/>
<proteinExistence type="predicted"/>
<keyword evidence="1" id="KW-1133">Transmembrane helix</keyword>
<sequence length="182" mass="20563">MAAKIRFEPGEQLLAELNPSRRSVVFPVLELVVLTGVLWLAIGAVDGWLDSLLRTAQGWTADRPLDTAAALPGNPQVTVAVWLRRALVVVWVVAAWRRCLRHLLFRRRSRMLLTDRRLITATGHVRSEIGQLPLSEVIDVSSRGRTVTLHIRGSMYPVVLHDVPSPRKFIRLLRSALPVRYR</sequence>
<gene>
    <name evidence="2" type="ORF">CXF42_07200</name>
</gene>
<reference evidence="2 3" key="1">
    <citation type="submission" date="2018-01" db="EMBL/GenBank/DDBJ databases">
        <title>Twenty Corynebacterium bovis Genomes.</title>
        <authorList>
            <person name="Gulvik C.A."/>
        </authorList>
    </citation>
    <scope>NUCLEOTIDE SEQUENCE [LARGE SCALE GENOMIC DNA]</scope>
    <source>
        <strain evidence="2 3">16-2004</strain>
    </source>
</reference>
<accession>A0A3R8QHD9</accession>
<organism evidence="2 3">
    <name type="scientific">Corynebacterium bovis</name>
    <dbReference type="NCBI Taxonomy" id="36808"/>
    <lineage>
        <taxon>Bacteria</taxon>
        <taxon>Bacillati</taxon>
        <taxon>Actinomycetota</taxon>
        <taxon>Actinomycetes</taxon>
        <taxon>Mycobacteriales</taxon>
        <taxon>Corynebacteriaceae</taxon>
        <taxon>Corynebacterium</taxon>
    </lineage>
</organism>
<protein>
    <submittedName>
        <fullName evidence="2">Uncharacterized protein</fullName>
    </submittedName>
</protein>
<evidence type="ECO:0000256" key="1">
    <source>
        <dbReference type="SAM" id="Phobius"/>
    </source>
</evidence>
<keyword evidence="3" id="KW-1185">Reference proteome</keyword>
<feature type="transmembrane region" description="Helical" evidence="1">
    <location>
        <begin position="24"/>
        <end position="45"/>
    </location>
</feature>
<name>A0A3R8QHD9_9CORY</name>
<evidence type="ECO:0000313" key="2">
    <source>
        <dbReference type="EMBL" id="RRQ03451.1"/>
    </source>
</evidence>